<evidence type="ECO:0000313" key="10">
    <source>
        <dbReference type="Ensembl" id="ENSMMSP00000024048.1"/>
    </source>
</evidence>
<comment type="similarity">
    <text evidence="3">Belongs to the NRAMP family.</text>
</comment>
<evidence type="ECO:0000256" key="6">
    <source>
        <dbReference type="ARBA" id="ARBA00022989"/>
    </source>
</evidence>
<evidence type="ECO:0008006" key="12">
    <source>
        <dbReference type="Google" id="ProtNLM"/>
    </source>
</evidence>
<dbReference type="GO" id="GO:0031902">
    <property type="term" value="C:late endosome membrane"/>
    <property type="evidence" value="ECO:0007669"/>
    <property type="project" value="UniProtKB-SubCell"/>
</dbReference>
<dbReference type="GO" id="GO:0046870">
    <property type="term" value="F:cadmium ion binding"/>
    <property type="evidence" value="ECO:0007669"/>
    <property type="project" value="TreeGrafter"/>
</dbReference>
<dbReference type="InterPro" id="IPR001046">
    <property type="entry name" value="NRAMP_fam"/>
</dbReference>
<keyword evidence="4" id="KW-0410">Iron transport</keyword>
<protein>
    <recommendedName>
        <fullName evidence="12">Solute carrier family 11 member 1</fullName>
    </recommendedName>
</protein>
<keyword evidence="4" id="KW-0813">Transport</keyword>
<accession>A0A8C6E3B0</accession>
<dbReference type="GeneTree" id="ENSGT00940000155330"/>
<dbReference type="GO" id="GO:0015093">
    <property type="term" value="F:ferrous iron transmembrane transporter activity"/>
    <property type="evidence" value="ECO:0007669"/>
    <property type="project" value="TreeGrafter"/>
</dbReference>
<keyword evidence="7 9" id="KW-0472">Membrane</keyword>
<evidence type="ECO:0000256" key="4">
    <source>
        <dbReference type="ARBA" id="ARBA00022496"/>
    </source>
</evidence>
<keyword evidence="8" id="KW-0458">Lysosome</keyword>
<dbReference type="GO" id="GO:0015087">
    <property type="term" value="F:cobalt ion transmembrane transporter activity"/>
    <property type="evidence" value="ECO:0007669"/>
    <property type="project" value="TreeGrafter"/>
</dbReference>
<dbReference type="GO" id="GO:0005886">
    <property type="term" value="C:plasma membrane"/>
    <property type="evidence" value="ECO:0007669"/>
    <property type="project" value="TreeGrafter"/>
</dbReference>
<dbReference type="Proteomes" id="UP000694544">
    <property type="component" value="Unplaced"/>
</dbReference>
<evidence type="ECO:0000256" key="5">
    <source>
        <dbReference type="ARBA" id="ARBA00022692"/>
    </source>
</evidence>
<keyword evidence="11" id="KW-1185">Reference proteome</keyword>
<evidence type="ECO:0000313" key="11">
    <source>
        <dbReference type="Proteomes" id="UP000694544"/>
    </source>
</evidence>
<dbReference type="GO" id="GO:0015086">
    <property type="term" value="F:cadmium ion transmembrane transporter activity"/>
    <property type="evidence" value="ECO:0007669"/>
    <property type="project" value="TreeGrafter"/>
</dbReference>
<evidence type="ECO:0000256" key="1">
    <source>
        <dbReference type="ARBA" id="ARBA00004107"/>
    </source>
</evidence>
<dbReference type="AlphaFoldDB" id="A0A8C6E3B0"/>
<dbReference type="GO" id="GO:0005384">
    <property type="term" value="F:manganese ion transmembrane transporter activity"/>
    <property type="evidence" value="ECO:0007669"/>
    <property type="project" value="TreeGrafter"/>
</dbReference>
<evidence type="ECO:0000256" key="9">
    <source>
        <dbReference type="SAM" id="Phobius"/>
    </source>
</evidence>
<evidence type="ECO:0000256" key="7">
    <source>
        <dbReference type="ARBA" id="ARBA00023136"/>
    </source>
</evidence>
<evidence type="ECO:0000256" key="2">
    <source>
        <dbReference type="ARBA" id="ARBA00004155"/>
    </source>
</evidence>
<evidence type="ECO:0000256" key="8">
    <source>
        <dbReference type="ARBA" id="ARBA00023228"/>
    </source>
</evidence>
<dbReference type="GO" id="GO:0015099">
    <property type="term" value="F:nickel cation transmembrane transporter activity"/>
    <property type="evidence" value="ECO:0007669"/>
    <property type="project" value="TreeGrafter"/>
</dbReference>
<keyword evidence="4" id="KW-0406">Ion transport</keyword>
<keyword evidence="6 9" id="KW-1133">Transmembrane helix</keyword>
<comment type="subcellular location">
    <subcellularLocation>
        <location evidence="1">Late endosome membrane</location>
        <topology evidence="1">Multi-pass membrane protein</topology>
    </subcellularLocation>
    <subcellularLocation>
        <location evidence="2">Lysosome membrane</location>
        <topology evidence="2">Multi-pass membrane protein</topology>
    </subcellularLocation>
</comment>
<dbReference type="PANTHER" id="PTHR11706:SF40">
    <property type="entry name" value="NATURAL RESISTANCE-ASSOCIATED MACROPHAGE PROTEIN 2"/>
    <property type="match status" value="1"/>
</dbReference>
<keyword evidence="5 9" id="KW-0812">Transmembrane</keyword>
<keyword evidence="4" id="KW-0408">Iron</keyword>
<feature type="transmembrane region" description="Helical" evidence="9">
    <location>
        <begin position="101"/>
        <end position="120"/>
    </location>
</feature>
<dbReference type="Pfam" id="PF01566">
    <property type="entry name" value="Nramp"/>
    <property type="match status" value="1"/>
</dbReference>
<reference evidence="10" key="1">
    <citation type="submission" date="2025-08" db="UniProtKB">
        <authorList>
            <consortium name="Ensembl"/>
        </authorList>
    </citation>
    <scope>IDENTIFICATION</scope>
</reference>
<organism evidence="10 11">
    <name type="scientific">Moschus moschiferus</name>
    <name type="common">Siberian musk deer</name>
    <name type="synonym">Moschus sibiricus</name>
    <dbReference type="NCBI Taxonomy" id="68415"/>
    <lineage>
        <taxon>Eukaryota</taxon>
        <taxon>Metazoa</taxon>
        <taxon>Chordata</taxon>
        <taxon>Craniata</taxon>
        <taxon>Vertebrata</taxon>
        <taxon>Euteleostomi</taxon>
        <taxon>Mammalia</taxon>
        <taxon>Eutheria</taxon>
        <taxon>Laurasiatheria</taxon>
        <taxon>Artiodactyla</taxon>
        <taxon>Ruminantia</taxon>
        <taxon>Pecora</taxon>
        <taxon>Moschidae</taxon>
        <taxon>Moschus</taxon>
    </lineage>
</organism>
<dbReference type="PANTHER" id="PTHR11706">
    <property type="entry name" value="SOLUTE CARRIER PROTEIN FAMILY 11 MEMBER"/>
    <property type="match status" value="1"/>
</dbReference>
<reference evidence="10" key="2">
    <citation type="submission" date="2025-09" db="UniProtKB">
        <authorList>
            <consortium name="Ensembl"/>
        </authorList>
    </citation>
    <scope>IDENTIFICATION</scope>
</reference>
<evidence type="ECO:0000256" key="3">
    <source>
        <dbReference type="ARBA" id="ARBA00006670"/>
    </source>
</evidence>
<sequence>MLETWVRSLEDAFGDHGDSASLGAINPAYSNSSIPQSSGGLSEEPFTTYLDENHVVPEEKYSCFSFRKLWVFTGPGLLMSVVDPGNIECDLQSGALAGFKLLWVLLLATIVGVLLQTLAARLGVVTGLHLAEVCYRQYPRVSNVCLLLIGNCVQGLEDNFKLIF</sequence>
<proteinExistence type="inferred from homology"/>
<dbReference type="Ensembl" id="ENSMMST00000026589.1">
    <property type="protein sequence ID" value="ENSMMSP00000024048.1"/>
    <property type="gene ID" value="ENSMMSG00000018041.1"/>
</dbReference>
<dbReference type="GO" id="GO:0015094">
    <property type="term" value="F:lead ion transmembrane transporter activity"/>
    <property type="evidence" value="ECO:0007669"/>
    <property type="project" value="TreeGrafter"/>
</dbReference>
<name>A0A8C6E3B0_MOSMO</name>
<dbReference type="GO" id="GO:0005765">
    <property type="term" value="C:lysosomal membrane"/>
    <property type="evidence" value="ECO:0007669"/>
    <property type="project" value="UniProtKB-SubCell"/>
</dbReference>